<evidence type="ECO:0000313" key="2">
    <source>
        <dbReference type="Proteomes" id="UP000004259"/>
    </source>
</evidence>
<evidence type="ECO:0008006" key="3">
    <source>
        <dbReference type="Google" id="ProtNLM"/>
    </source>
</evidence>
<sequence length="70" mass="7953">MEAKENSTTNIPKPEISEESRQAFIRAMKIGYYKAFYKQGLLTAEQLERLIDMNTVKTDNAVNDNNNPAS</sequence>
<accession>E9SG17</accession>
<dbReference type="STRING" id="246199.CUS_7738"/>
<reference evidence="1 2" key="1">
    <citation type="submission" date="2011-02" db="EMBL/GenBank/DDBJ databases">
        <authorList>
            <person name="Nelson K.E."/>
            <person name="Sutton G."/>
            <person name="Torralba M."/>
            <person name="Durkin S."/>
            <person name="Harkins D."/>
            <person name="Montgomery R."/>
            <person name="Ziemer C."/>
            <person name="Klaassens E."/>
            <person name="Ocuiv P."/>
            <person name="Morrison M."/>
        </authorList>
    </citation>
    <scope>NUCLEOTIDE SEQUENCE [LARGE SCALE GENOMIC DNA]</scope>
    <source>
        <strain evidence="1 2">8</strain>
    </source>
</reference>
<dbReference type="EMBL" id="ADKM02000122">
    <property type="protein sequence ID" value="EGC01836.1"/>
    <property type="molecule type" value="Genomic_DNA"/>
</dbReference>
<dbReference type="AlphaFoldDB" id="E9SG17"/>
<dbReference type="Proteomes" id="UP000004259">
    <property type="component" value="Unassembled WGS sequence"/>
</dbReference>
<keyword evidence="2" id="KW-1185">Reference proteome</keyword>
<comment type="caution">
    <text evidence="1">The sequence shown here is derived from an EMBL/GenBank/DDBJ whole genome shotgun (WGS) entry which is preliminary data.</text>
</comment>
<organism evidence="1 2">
    <name type="scientific">Ruminococcus albus 8</name>
    <dbReference type="NCBI Taxonomy" id="246199"/>
    <lineage>
        <taxon>Bacteria</taxon>
        <taxon>Bacillati</taxon>
        <taxon>Bacillota</taxon>
        <taxon>Clostridia</taxon>
        <taxon>Eubacteriales</taxon>
        <taxon>Oscillospiraceae</taxon>
        <taxon>Ruminococcus</taxon>
    </lineage>
</organism>
<protein>
    <recommendedName>
        <fullName evidence="3">XkdX family protein</fullName>
    </recommendedName>
</protein>
<name>E9SG17_RUMAL</name>
<evidence type="ECO:0000313" key="1">
    <source>
        <dbReference type="EMBL" id="EGC01836.1"/>
    </source>
</evidence>
<gene>
    <name evidence="1" type="ORF">CUS_7738</name>
</gene>
<proteinExistence type="predicted"/>